<evidence type="ECO:0000256" key="1">
    <source>
        <dbReference type="SAM" id="MobiDB-lite"/>
    </source>
</evidence>
<feature type="domain" description="Peptidase S1" evidence="2">
    <location>
        <begin position="191"/>
        <end position="375"/>
    </location>
</feature>
<feature type="region of interest" description="Disordered" evidence="1">
    <location>
        <begin position="71"/>
        <end position="150"/>
    </location>
</feature>
<dbReference type="STRING" id="36087.A0A077Z481"/>
<dbReference type="InterPro" id="IPR001254">
    <property type="entry name" value="Trypsin_dom"/>
</dbReference>
<dbReference type="AlphaFoldDB" id="A0A077Z481"/>
<reference evidence="3" key="2">
    <citation type="submission" date="2014-03" db="EMBL/GenBank/DDBJ databases">
        <title>The whipworm genome and dual-species transcriptomics of an intimate host-pathogen interaction.</title>
        <authorList>
            <person name="Foth B.J."/>
            <person name="Tsai I.J."/>
            <person name="Reid A.J."/>
            <person name="Bancroft A.J."/>
            <person name="Nichol S."/>
            <person name="Tracey A."/>
            <person name="Holroyd N."/>
            <person name="Cotton J.A."/>
            <person name="Stanley E.J."/>
            <person name="Zarowiecki M."/>
            <person name="Liu J.Z."/>
            <person name="Huckvale T."/>
            <person name="Cooper P.J."/>
            <person name="Grencis R.K."/>
            <person name="Berriman M."/>
        </authorList>
    </citation>
    <scope>NUCLEOTIDE SEQUENCE [LARGE SCALE GENOMIC DNA]</scope>
</reference>
<dbReference type="Gene3D" id="2.40.10.10">
    <property type="entry name" value="Trypsin-like serine proteases"/>
    <property type="match status" value="1"/>
</dbReference>
<evidence type="ECO:0000313" key="3">
    <source>
        <dbReference type="EMBL" id="CDW54871.1"/>
    </source>
</evidence>
<name>A0A077Z481_TRITR</name>
<gene>
    <name evidence="3" type="ORF">TTRE_0000314101</name>
</gene>
<evidence type="ECO:0000259" key="2">
    <source>
        <dbReference type="Pfam" id="PF00089"/>
    </source>
</evidence>
<dbReference type="InterPro" id="IPR043504">
    <property type="entry name" value="Peptidase_S1_PA_chymotrypsin"/>
</dbReference>
<dbReference type="Pfam" id="PF00089">
    <property type="entry name" value="Trypsin"/>
    <property type="match status" value="1"/>
</dbReference>
<keyword evidence="4" id="KW-1185">Reference proteome</keyword>
<proteinExistence type="predicted"/>
<dbReference type="GO" id="GO:0004252">
    <property type="term" value="F:serine-type endopeptidase activity"/>
    <property type="evidence" value="ECO:0007669"/>
    <property type="project" value="InterPro"/>
</dbReference>
<protein>
    <submittedName>
        <fullName evidence="3">Trypsin domain containing protein</fullName>
    </submittedName>
</protein>
<accession>A0A077Z481</accession>
<dbReference type="Proteomes" id="UP000030665">
    <property type="component" value="Unassembled WGS sequence"/>
</dbReference>
<feature type="compositionally biased region" description="Polar residues" evidence="1">
    <location>
        <begin position="71"/>
        <end position="91"/>
    </location>
</feature>
<sequence length="443" mass="49126">MSQGSGICAYEERQERILQLGGAMICFDKNQAVLYGVFLRNISLLEYLSESEVSLYEETATIHEALSKVRTPSSSIKLRLRPTQSTPSLSESRPDAKSSSSSESSSSSSSQNEVIPKRTTAPAKPPRKSKMVKPSQTPQPTPDYPVSHKICSHGKTEKLNGTFVDSTQNSHILNGTWENGCLPAAPIVQIVDLSDTSPEKGCTGILYVRPKESYSDTVLTFARCVWSRYTRKYKVYVGTAMTTEHAAKIRKDIKSSSMAVPVKSILTFPLYLRLGIVHLSAAGAAIVKLEHSISLITSLKPYSLSYPWESANPGMSCYVIGISGHHNVTRVAYNLLPQNECARRLNYEYYPNFQYCGVGRGKDLFNVTGAPLVCNIHRKWKQVAFYDQVASHANTTGIPQDNTLVLFMKLGDLESKIDQTESFAKPNYYTKSRETYPAGLFNE</sequence>
<dbReference type="SUPFAM" id="SSF50494">
    <property type="entry name" value="Trypsin-like serine proteases"/>
    <property type="match status" value="1"/>
</dbReference>
<evidence type="ECO:0000313" key="4">
    <source>
        <dbReference type="Proteomes" id="UP000030665"/>
    </source>
</evidence>
<dbReference type="InterPro" id="IPR009003">
    <property type="entry name" value="Peptidase_S1_PA"/>
</dbReference>
<feature type="compositionally biased region" description="Low complexity" evidence="1">
    <location>
        <begin position="98"/>
        <end position="110"/>
    </location>
</feature>
<dbReference type="OrthoDB" id="10386131at2759"/>
<reference evidence="3" key="1">
    <citation type="submission" date="2014-01" db="EMBL/GenBank/DDBJ databases">
        <authorList>
            <person name="Aslett M."/>
        </authorList>
    </citation>
    <scope>NUCLEOTIDE SEQUENCE</scope>
</reference>
<dbReference type="GO" id="GO:0006508">
    <property type="term" value="P:proteolysis"/>
    <property type="evidence" value="ECO:0007669"/>
    <property type="project" value="InterPro"/>
</dbReference>
<organism evidence="3 4">
    <name type="scientific">Trichuris trichiura</name>
    <name type="common">Whipworm</name>
    <name type="synonym">Trichocephalus trichiurus</name>
    <dbReference type="NCBI Taxonomy" id="36087"/>
    <lineage>
        <taxon>Eukaryota</taxon>
        <taxon>Metazoa</taxon>
        <taxon>Ecdysozoa</taxon>
        <taxon>Nematoda</taxon>
        <taxon>Enoplea</taxon>
        <taxon>Dorylaimia</taxon>
        <taxon>Trichinellida</taxon>
        <taxon>Trichuridae</taxon>
        <taxon>Trichuris</taxon>
    </lineage>
</organism>
<dbReference type="EMBL" id="HG805921">
    <property type="protein sequence ID" value="CDW54871.1"/>
    <property type="molecule type" value="Genomic_DNA"/>
</dbReference>